<evidence type="ECO:0000256" key="2">
    <source>
        <dbReference type="ARBA" id="ARBA00022722"/>
    </source>
</evidence>
<reference evidence="6 7" key="1">
    <citation type="journal article" date="2024" name="BMC Genomics">
        <title>De novo assembly and annotation of Popillia japonica's genome with initial clues to its potential as an invasive pest.</title>
        <authorList>
            <person name="Cucini C."/>
            <person name="Boschi S."/>
            <person name="Funari R."/>
            <person name="Cardaioli E."/>
            <person name="Iannotti N."/>
            <person name="Marturano G."/>
            <person name="Paoli F."/>
            <person name="Bruttini M."/>
            <person name="Carapelli A."/>
            <person name="Frati F."/>
            <person name="Nardi F."/>
        </authorList>
    </citation>
    <scope>NUCLEOTIDE SEQUENCE [LARGE SCALE GENOMIC DNA]</scope>
    <source>
        <strain evidence="6">DMR45628</strain>
    </source>
</reference>
<dbReference type="InterPro" id="IPR040255">
    <property type="entry name" value="Non-specific_endonuclease"/>
</dbReference>
<dbReference type="GO" id="GO:0000014">
    <property type="term" value="F:single-stranded DNA endodeoxyribonuclease activity"/>
    <property type="evidence" value="ECO:0007669"/>
    <property type="project" value="TreeGrafter"/>
</dbReference>
<keyword evidence="7" id="KW-1185">Reference proteome</keyword>
<evidence type="ECO:0000256" key="1">
    <source>
        <dbReference type="ARBA" id="ARBA00010052"/>
    </source>
</evidence>
<dbReference type="GO" id="GO:0046872">
    <property type="term" value="F:metal ion binding"/>
    <property type="evidence" value="ECO:0007669"/>
    <property type="project" value="InterPro"/>
</dbReference>
<keyword evidence="3 6" id="KW-0378">Hydrolase</keyword>
<proteinExistence type="inferred from homology"/>
<accession>A0AAW1MHX3</accession>
<dbReference type="SUPFAM" id="SSF54060">
    <property type="entry name" value="His-Me finger endonucleases"/>
    <property type="match status" value="1"/>
</dbReference>
<dbReference type="Proteomes" id="UP001458880">
    <property type="component" value="Unassembled WGS sequence"/>
</dbReference>
<dbReference type="GO" id="GO:0005743">
    <property type="term" value="C:mitochondrial inner membrane"/>
    <property type="evidence" value="ECO:0007669"/>
    <property type="project" value="TreeGrafter"/>
</dbReference>
<evidence type="ECO:0000313" key="6">
    <source>
        <dbReference type="EMBL" id="KAK9745866.1"/>
    </source>
</evidence>
<dbReference type="GO" id="GO:0003676">
    <property type="term" value="F:nucleic acid binding"/>
    <property type="evidence" value="ECO:0007669"/>
    <property type="project" value="InterPro"/>
</dbReference>
<comment type="caution">
    <text evidence="6">The sequence shown here is derived from an EMBL/GenBank/DDBJ whole genome shotgun (WGS) entry which is preliminary data.</text>
</comment>
<sequence length="404" mass="46801">MRGVILILFVVLLSSDYSQEACLVSSKSQRQPVYVKNNTGKYEFLLPSTNGMHFEQGDQIILLCAGHLNRLNQTNQNVTVATCINRDGFLISNQIYPFFALECRRAVRASVVHTDETCTNGYISNIGYFIEDQFLKLIEVCFDLDQGYAVYTKHLLLTPELPKFNGSYHKPTFNTKGLSPENKSVSLVYHYEAQRARLSSLLQSSILSSHYISNHSYLARGQLTPEEDFPFISWKYATFFFLNASPQWNRIDERNWRYVEEMVRKLRNSVDEQLQIITGTFEVLELKDRSGKMKPLYLSQRGKKFPVPKYLWKIVLSEKSKKGVVLVVYNSPHDPTAKYICSSVCKTHVLQFCAIQTNCPKSSIFKYNWNITRTRIEIGRRHRTMRKMENSKVFNFAVNVIRLE</sequence>
<dbReference type="GO" id="GO:0006309">
    <property type="term" value="P:apoptotic DNA fragmentation"/>
    <property type="evidence" value="ECO:0007669"/>
    <property type="project" value="TreeGrafter"/>
</dbReference>
<comment type="similarity">
    <text evidence="1">Belongs to the DNA/RNA non-specific endonuclease family.</text>
</comment>
<dbReference type="PANTHER" id="PTHR13966">
    <property type="entry name" value="ENDONUCLEASE RELATED"/>
    <property type="match status" value="1"/>
</dbReference>
<dbReference type="GO" id="GO:0005634">
    <property type="term" value="C:nucleus"/>
    <property type="evidence" value="ECO:0007669"/>
    <property type="project" value="TreeGrafter"/>
</dbReference>
<feature type="domain" description="DNA/RNA non-specific endonuclease/pyrophosphatase/phosphodiesterase" evidence="5">
    <location>
        <begin position="134"/>
        <end position="358"/>
    </location>
</feature>
<evidence type="ECO:0000259" key="5">
    <source>
        <dbReference type="SMART" id="SM00892"/>
    </source>
</evidence>
<evidence type="ECO:0000256" key="4">
    <source>
        <dbReference type="SAM" id="SignalP"/>
    </source>
</evidence>
<dbReference type="InterPro" id="IPR001604">
    <property type="entry name" value="Endo_G_ENPP1-like_dom"/>
</dbReference>
<dbReference type="Pfam" id="PF01223">
    <property type="entry name" value="Endonuclease_NS"/>
    <property type="match status" value="1"/>
</dbReference>
<dbReference type="EMBL" id="JASPKY010000044">
    <property type="protein sequence ID" value="KAK9745866.1"/>
    <property type="molecule type" value="Genomic_DNA"/>
</dbReference>
<keyword evidence="2" id="KW-0540">Nuclease</keyword>
<organism evidence="6 7">
    <name type="scientific">Popillia japonica</name>
    <name type="common">Japanese beetle</name>
    <dbReference type="NCBI Taxonomy" id="7064"/>
    <lineage>
        <taxon>Eukaryota</taxon>
        <taxon>Metazoa</taxon>
        <taxon>Ecdysozoa</taxon>
        <taxon>Arthropoda</taxon>
        <taxon>Hexapoda</taxon>
        <taxon>Insecta</taxon>
        <taxon>Pterygota</taxon>
        <taxon>Neoptera</taxon>
        <taxon>Endopterygota</taxon>
        <taxon>Coleoptera</taxon>
        <taxon>Polyphaga</taxon>
        <taxon>Scarabaeiformia</taxon>
        <taxon>Scarabaeidae</taxon>
        <taxon>Rutelinae</taxon>
        <taxon>Popillia</taxon>
    </lineage>
</organism>
<feature type="signal peptide" evidence="4">
    <location>
        <begin position="1"/>
        <end position="21"/>
    </location>
</feature>
<keyword evidence="3 6" id="KW-0255">Endonuclease</keyword>
<dbReference type="SMART" id="SM00892">
    <property type="entry name" value="Endonuclease_NS"/>
    <property type="match status" value="1"/>
</dbReference>
<dbReference type="Gene3D" id="3.40.570.10">
    <property type="entry name" value="Extracellular Endonuclease, subunit A"/>
    <property type="match status" value="1"/>
</dbReference>
<dbReference type="PANTHER" id="PTHR13966:SF17">
    <property type="entry name" value="ENDONUCLEASE-RELATED"/>
    <property type="match status" value="1"/>
</dbReference>
<dbReference type="GO" id="GO:0004521">
    <property type="term" value="F:RNA endonuclease activity"/>
    <property type="evidence" value="ECO:0007669"/>
    <property type="project" value="TreeGrafter"/>
</dbReference>
<protein>
    <submittedName>
        <fullName evidence="6">DNA/RNA non-specific endonuclease</fullName>
    </submittedName>
</protein>
<gene>
    <name evidence="6" type="ORF">QE152_g6539</name>
</gene>
<dbReference type="InterPro" id="IPR044929">
    <property type="entry name" value="DNA/RNA_non-sp_Endonuclease_sf"/>
</dbReference>
<keyword evidence="4" id="KW-0732">Signal</keyword>
<name>A0AAW1MHX3_POPJA</name>
<evidence type="ECO:0000313" key="7">
    <source>
        <dbReference type="Proteomes" id="UP001458880"/>
    </source>
</evidence>
<dbReference type="AlphaFoldDB" id="A0AAW1MHX3"/>
<dbReference type="InterPro" id="IPR044925">
    <property type="entry name" value="His-Me_finger_sf"/>
</dbReference>
<evidence type="ECO:0000256" key="3">
    <source>
        <dbReference type="ARBA" id="ARBA00022759"/>
    </source>
</evidence>
<feature type="chain" id="PRO_5043676869" evidence="4">
    <location>
        <begin position="22"/>
        <end position="404"/>
    </location>
</feature>